<accession>A0A8H3TQM4</accession>
<reference evidence="2" key="1">
    <citation type="submission" date="2020-07" db="EMBL/GenBank/DDBJ databases">
        <title>Draft Genome Sequence of a Deep-Sea Yeast, Naganishia (Cryptococcus) liquefaciens strain N6.</title>
        <authorList>
            <person name="Han Y.W."/>
            <person name="Kajitani R."/>
            <person name="Morimoto H."/>
            <person name="Parhat M."/>
            <person name="Tsubouchi H."/>
            <person name="Bakenova O."/>
            <person name="Ogata M."/>
            <person name="Argunhan B."/>
            <person name="Aoki R."/>
            <person name="Kajiwara S."/>
            <person name="Itoh T."/>
            <person name="Iwasaki H."/>
        </authorList>
    </citation>
    <scope>NUCLEOTIDE SEQUENCE</scope>
    <source>
        <strain evidence="2">N6</strain>
    </source>
</reference>
<feature type="compositionally biased region" description="Basic and acidic residues" evidence="1">
    <location>
        <begin position="122"/>
        <end position="151"/>
    </location>
</feature>
<feature type="region of interest" description="Disordered" evidence="1">
    <location>
        <begin position="122"/>
        <end position="161"/>
    </location>
</feature>
<organism evidence="2 3">
    <name type="scientific">Naganishia liquefaciens</name>
    <dbReference type="NCBI Taxonomy" id="104408"/>
    <lineage>
        <taxon>Eukaryota</taxon>
        <taxon>Fungi</taxon>
        <taxon>Dikarya</taxon>
        <taxon>Basidiomycota</taxon>
        <taxon>Agaricomycotina</taxon>
        <taxon>Tremellomycetes</taxon>
        <taxon>Filobasidiales</taxon>
        <taxon>Filobasidiaceae</taxon>
        <taxon>Naganishia</taxon>
    </lineage>
</organism>
<name>A0A8H3TQM4_9TREE</name>
<dbReference type="AlphaFoldDB" id="A0A8H3TQM4"/>
<dbReference type="EMBL" id="BLZA01000011">
    <property type="protein sequence ID" value="GHJ85363.1"/>
    <property type="molecule type" value="Genomic_DNA"/>
</dbReference>
<dbReference type="OrthoDB" id="5321006at2759"/>
<keyword evidence="3" id="KW-1185">Reference proteome</keyword>
<evidence type="ECO:0000313" key="2">
    <source>
        <dbReference type="EMBL" id="GHJ85363.1"/>
    </source>
</evidence>
<feature type="region of interest" description="Disordered" evidence="1">
    <location>
        <begin position="1"/>
        <end position="40"/>
    </location>
</feature>
<comment type="caution">
    <text evidence="2">The sequence shown here is derived from an EMBL/GenBank/DDBJ whole genome shotgun (WGS) entry which is preliminary data.</text>
</comment>
<gene>
    <name evidence="2" type="ORF">NliqN6_1765</name>
</gene>
<evidence type="ECO:0000313" key="3">
    <source>
        <dbReference type="Proteomes" id="UP000620104"/>
    </source>
</evidence>
<proteinExistence type="predicted"/>
<sequence length="161" mass="18088">MQQPQQHPSKKRKQTGGGGVAMPGNQPIQAGMAGMDPSIMQGMHPAMAQQMLLKKMPEPEDPTIAEMDELNARDMAIARYRRRHAWMNEIFNPISLADMPPPPNPYEGVDAKVLEDQVVQLERESENSRKLGQERLDEARRRFSSIEHEVAGQDDAMQTDA</sequence>
<protein>
    <submittedName>
        <fullName evidence="2">Uncharacterized protein</fullName>
    </submittedName>
</protein>
<evidence type="ECO:0000256" key="1">
    <source>
        <dbReference type="SAM" id="MobiDB-lite"/>
    </source>
</evidence>
<dbReference type="Proteomes" id="UP000620104">
    <property type="component" value="Unassembled WGS sequence"/>
</dbReference>